<keyword evidence="1" id="KW-0472">Membrane</keyword>
<evidence type="ECO:0000313" key="3">
    <source>
        <dbReference type="Proteomes" id="UP001299546"/>
    </source>
</evidence>
<sequence>MTYYLIAILAVINVTGISLKLYTNRRKQAMDGVSKVCTFEQIDEHVIGEL</sequence>
<evidence type="ECO:0000256" key="1">
    <source>
        <dbReference type="SAM" id="Phobius"/>
    </source>
</evidence>
<organism evidence="2 3">
    <name type="scientific">Bariatricus massiliensis</name>
    <dbReference type="NCBI Taxonomy" id="1745713"/>
    <lineage>
        <taxon>Bacteria</taxon>
        <taxon>Bacillati</taxon>
        <taxon>Bacillota</taxon>
        <taxon>Clostridia</taxon>
        <taxon>Lachnospirales</taxon>
        <taxon>Lachnospiraceae</taxon>
        <taxon>Bariatricus</taxon>
    </lineage>
</organism>
<evidence type="ECO:0000313" key="2">
    <source>
        <dbReference type="EMBL" id="MCB7388703.1"/>
    </source>
</evidence>
<keyword evidence="1" id="KW-1133">Transmembrane helix</keyword>
<protein>
    <submittedName>
        <fullName evidence="2">Uncharacterized protein</fullName>
    </submittedName>
</protein>
<comment type="caution">
    <text evidence="2">The sequence shown here is derived from an EMBL/GenBank/DDBJ whole genome shotgun (WGS) entry which is preliminary data.</text>
</comment>
<reference evidence="2 3" key="1">
    <citation type="submission" date="2021-10" db="EMBL/GenBank/DDBJ databases">
        <title>Collection of gut derived symbiotic bacterial strains cultured from healthy donors.</title>
        <authorList>
            <person name="Lin H."/>
            <person name="Littmann E."/>
            <person name="Kohout C."/>
            <person name="Pamer E.G."/>
        </authorList>
    </citation>
    <scope>NUCLEOTIDE SEQUENCE [LARGE SCALE GENOMIC DNA]</scope>
    <source>
        <strain evidence="2 3">DFI.1.165</strain>
    </source>
</reference>
<gene>
    <name evidence="2" type="ORF">LIZ65_15550</name>
</gene>
<dbReference type="EMBL" id="JAJCIS010000014">
    <property type="protein sequence ID" value="MCB7388703.1"/>
    <property type="molecule type" value="Genomic_DNA"/>
</dbReference>
<keyword evidence="3" id="KW-1185">Reference proteome</keyword>
<name>A0ABS8DJU1_9FIRM</name>
<proteinExistence type="predicted"/>
<feature type="transmembrane region" description="Helical" evidence="1">
    <location>
        <begin position="6"/>
        <end position="23"/>
    </location>
</feature>
<keyword evidence="1" id="KW-0812">Transmembrane</keyword>
<dbReference type="RefSeq" id="WP_154670204.1">
    <property type="nucleotide sequence ID" value="NZ_JAJCIQ010000014.1"/>
</dbReference>
<dbReference type="Proteomes" id="UP001299546">
    <property type="component" value="Unassembled WGS sequence"/>
</dbReference>
<accession>A0ABS8DJU1</accession>